<feature type="domain" description="CBM2" evidence="3">
    <location>
        <begin position="30"/>
        <end position="139"/>
    </location>
</feature>
<name>A0A8J3QY86_9ACTN</name>
<sequence>MHALPRPRTRLAIAAVAGMVLAGTAIAISAHAATVGCSVTYTVTSQWPGGFGTNVSITNLGDPVNGWTLTWSYAAGQRVTQAWNATVSQSGAQVTARNMSYNASIPTNASVGFGFNGSWTGSNPTPTSFTLNGTVCTGGVGGSPTPGSPTPGSPTPKSPTPSPTPTSASPTPSSSSPPPGNGDWPTYHRDNTRAGNATDLAPLSTLSVSWNSTLDGAVYGQPLVVRGHIFAATENDTVYALNPSTGAVVWSAHVGTPEPLSDLPCGDISPLGITSTMVYDPDTNRVFAVAETTGGAHTLFGINADTGAVEVRTAVEPPLGDAKAHQQRSALTLLNGRLYIPYGGLFGDCGNYIGSVVSVTTAGAGKLSYSIPTTREAGIWGTAGAVVDNGHLLYAVGNGESVSGGYDGSDSVIALSPDLQRTDFFAPSDWATQNAGDQDLGSMTPAVVGQYVYTDGKAGIGYVLRRDSLGGIGGQVAQLNNGCDAFGGSAVSGNTIYLPCTTGPRAVTIDADGTPRELWRASNSVPAEGSPVIGGGAVWVVDYFGGVLYALNPATGAVLAQIRVGQAPNFTSPTLSGSHAYVGTRTGVTAVGGA</sequence>
<feature type="compositionally biased region" description="Low complexity" evidence="1">
    <location>
        <begin position="165"/>
        <end position="174"/>
    </location>
</feature>
<dbReference type="Gene3D" id="2.130.10.10">
    <property type="entry name" value="YVTN repeat-like/Quinoprotein amine dehydrogenase"/>
    <property type="match status" value="1"/>
</dbReference>
<dbReference type="InterPro" id="IPR012291">
    <property type="entry name" value="CBM2_carb-bd_dom_sf"/>
</dbReference>
<dbReference type="PANTHER" id="PTHR34512:SF30">
    <property type="entry name" value="OUTER MEMBRANE PROTEIN ASSEMBLY FACTOR BAMB"/>
    <property type="match status" value="1"/>
</dbReference>
<evidence type="ECO:0000259" key="3">
    <source>
        <dbReference type="PROSITE" id="PS51173"/>
    </source>
</evidence>
<dbReference type="GO" id="GO:0030247">
    <property type="term" value="F:polysaccharide binding"/>
    <property type="evidence" value="ECO:0007669"/>
    <property type="project" value="UniProtKB-UniRule"/>
</dbReference>
<dbReference type="Pfam" id="PF13360">
    <property type="entry name" value="PQQ_2"/>
    <property type="match status" value="2"/>
</dbReference>
<evidence type="ECO:0000313" key="5">
    <source>
        <dbReference type="Proteomes" id="UP000642748"/>
    </source>
</evidence>
<organism evidence="4 5">
    <name type="scientific">Rugosimonospora africana</name>
    <dbReference type="NCBI Taxonomy" id="556532"/>
    <lineage>
        <taxon>Bacteria</taxon>
        <taxon>Bacillati</taxon>
        <taxon>Actinomycetota</taxon>
        <taxon>Actinomycetes</taxon>
        <taxon>Micromonosporales</taxon>
        <taxon>Micromonosporaceae</taxon>
        <taxon>Rugosimonospora</taxon>
    </lineage>
</organism>
<dbReference type="AlphaFoldDB" id="A0A8J3QY86"/>
<dbReference type="RefSeq" id="WP_203920437.1">
    <property type="nucleotide sequence ID" value="NZ_BONZ01000048.1"/>
</dbReference>
<evidence type="ECO:0000256" key="1">
    <source>
        <dbReference type="SAM" id="MobiDB-lite"/>
    </source>
</evidence>
<feature type="chain" id="PRO_5035234775" description="CBM2 domain-containing protein" evidence="2">
    <location>
        <begin position="33"/>
        <end position="594"/>
    </location>
</feature>
<comment type="caution">
    <text evidence="4">The sequence shown here is derived from an EMBL/GenBank/DDBJ whole genome shotgun (WGS) entry which is preliminary data.</text>
</comment>
<feature type="signal peptide" evidence="2">
    <location>
        <begin position="1"/>
        <end position="32"/>
    </location>
</feature>
<dbReference type="Proteomes" id="UP000642748">
    <property type="component" value="Unassembled WGS sequence"/>
</dbReference>
<dbReference type="InterPro" id="IPR018391">
    <property type="entry name" value="PQQ_b-propeller_rpt"/>
</dbReference>
<evidence type="ECO:0000256" key="2">
    <source>
        <dbReference type="SAM" id="SignalP"/>
    </source>
</evidence>
<dbReference type="GO" id="GO:0004553">
    <property type="term" value="F:hydrolase activity, hydrolyzing O-glycosyl compounds"/>
    <property type="evidence" value="ECO:0007669"/>
    <property type="project" value="InterPro"/>
</dbReference>
<dbReference type="EMBL" id="BONZ01000048">
    <property type="protein sequence ID" value="GIH16866.1"/>
    <property type="molecule type" value="Genomic_DNA"/>
</dbReference>
<accession>A0A8J3QY86</accession>
<dbReference type="InterPro" id="IPR002372">
    <property type="entry name" value="PQQ_rpt_dom"/>
</dbReference>
<proteinExistence type="predicted"/>
<dbReference type="InterPro" id="IPR008965">
    <property type="entry name" value="CBM2/CBM3_carb-bd_dom_sf"/>
</dbReference>
<keyword evidence="2" id="KW-0732">Signal</keyword>
<evidence type="ECO:0000313" key="4">
    <source>
        <dbReference type="EMBL" id="GIH16866.1"/>
    </source>
</evidence>
<dbReference type="PANTHER" id="PTHR34512">
    <property type="entry name" value="CELL SURFACE PROTEIN"/>
    <property type="match status" value="1"/>
</dbReference>
<dbReference type="InterPro" id="IPR011047">
    <property type="entry name" value="Quinoprotein_ADH-like_sf"/>
</dbReference>
<dbReference type="Gene3D" id="2.60.40.290">
    <property type="match status" value="1"/>
</dbReference>
<gene>
    <name evidence="4" type="ORF">Raf01_50380</name>
</gene>
<reference evidence="4" key="1">
    <citation type="submission" date="2021-01" db="EMBL/GenBank/DDBJ databases">
        <title>Whole genome shotgun sequence of Rugosimonospora africana NBRC 104875.</title>
        <authorList>
            <person name="Komaki H."/>
            <person name="Tamura T."/>
        </authorList>
    </citation>
    <scope>NUCLEOTIDE SEQUENCE</scope>
    <source>
        <strain evidence="4">NBRC 104875</strain>
    </source>
</reference>
<dbReference type="InterPro" id="IPR015943">
    <property type="entry name" value="WD40/YVTN_repeat-like_dom_sf"/>
</dbReference>
<protein>
    <recommendedName>
        <fullName evidence="3">CBM2 domain-containing protein</fullName>
    </recommendedName>
</protein>
<dbReference type="PROSITE" id="PS51173">
    <property type="entry name" value="CBM2"/>
    <property type="match status" value="1"/>
</dbReference>
<dbReference type="SMART" id="SM00637">
    <property type="entry name" value="CBD_II"/>
    <property type="match status" value="1"/>
</dbReference>
<feature type="region of interest" description="Disordered" evidence="1">
    <location>
        <begin position="130"/>
        <end position="196"/>
    </location>
</feature>
<feature type="compositionally biased region" description="Pro residues" evidence="1">
    <location>
        <begin position="146"/>
        <end position="164"/>
    </location>
</feature>
<dbReference type="SUPFAM" id="SSF50998">
    <property type="entry name" value="Quinoprotein alcohol dehydrogenase-like"/>
    <property type="match status" value="2"/>
</dbReference>
<dbReference type="InterPro" id="IPR001919">
    <property type="entry name" value="CBD2"/>
</dbReference>
<dbReference type="SUPFAM" id="SSF49384">
    <property type="entry name" value="Carbohydrate-binding domain"/>
    <property type="match status" value="1"/>
</dbReference>
<dbReference type="Pfam" id="PF00553">
    <property type="entry name" value="CBM_2"/>
    <property type="match status" value="1"/>
</dbReference>
<dbReference type="Gene3D" id="2.140.10.10">
    <property type="entry name" value="Quinoprotein alcohol dehydrogenase-like superfamily"/>
    <property type="match status" value="1"/>
</dbReference>
<dbReference type="SMART" id="SM00564">
    <property type="entry name" value="PQQ"/>
    <property type="match status" value="2"/>
</dbReference>
<dbReference type="GO" id="GO:0005975">
    <property type="term" value="P:carbohydrate metabolic process"/>
    <property type="evidence" value="ECO:0007669"/>
    <property type="project" value="InterPro"/>
</dbReference>
<keyword evidence="5" id="KW-1185">Reference proteome</keyword>